<evidence type="ECO:0000259" key="3">
    <source>
        <dbReference type="PROSITE" id="PS50102"/>
    </source>
</evidence>
<dbReference type="Pfam" id="PF00076">
    <property type="entry name" value="RRM_1"/>
    <property type="match status" value="1"/>
</dbReference>
<dbReference type="InterPro" id="IPR012677">
    <property type="entry name" value="Nucleotide-bd_a/b_plait_sf"/>
</dbReference>
<accession>A0A6G0X0T9</accession>
<feature type="region of interest" description="Disordered" evidence="2">
    <location>
        <begin position="110"/>
        <end position="153"/>
    </location>
</feature>
<gene>
    <name evidence="4" type="ORF">Ae201684_009699</name>
</gene>
<keyword evidence="5" id="KW-1185">Reference proteome</keyword>
<comment type="caution">
    <text evidence="4">The sequence shown here is derived from an EMBL/GenBank/DDBJ whole genome shotgun (WGS) entry which is preliminary data.</text>
</comment>
<dbReference type="VEuPathDB" id="FungiDB:AeMF1_012396"/>
<dbReference type="InterPro" id="IPR050907">
    <property type="entry name" value="SRSF"/>
</dbReference>
<dbReference type="PROSITE" id="PS50102">
    <property type="entry name" value="RRM"/>
    <property type="match status" value="1"/>
</dbReference>
<dbReference type="InterPro" id="IPR000504">
    <property type="entry name" value="RRM_dom"/>
</dbReference>
<dbReference type="InterPro" id="IPR035979">
    <property type="entry name" value="RBD_domain_sf"/>
</dbReference>
<name>A0A6G0X0T9_9STRA</name>
<dbReference type="SUPFAM" id="SSF54928">
    <property type="entry name" value="RNA-binding domain, RBD"/>
    <property type="match status" value="1"/>
</dbReference>
<sequence>MEGHLMPRSTGCTEATELPPAEETVAEDVDEECRVYVGHLTPQANETDLQAFFRPFGVIRHIWIARKPPGFAFVTYAKAEAAQRAIQAVQAMENPTLVGQTIKCALSKDAGGNDTEAIKPAKKRTRVRKRPNETFKQKKERKLKAMEEARCPN</sequence>
<organism evidence="4 5">
    <name type="scientific">Aphanomyces euteiches</name>
    <dbReference type="NCBI Taxonomy" id="100861"/>
    <lineage>
        <taxon>Eukaryota</taxon>
        <taxon>Sar</taxon>
        <taxon>Stramenopiles</taxon>
        <taxon>Oomycota</taxon>
        <taxon>Saprolegniomycetes</taxon>
        <taxon>Saprolegniales</taxon>
        <taxon>Verrucalvaceae</taxon>
        <taxon>Aphanomyces</taxon>
    </lineage>
</organism>
<protein>
    <recommendedName>
        <fullName evidence="3">RRM domain-containing protein</fullName>
    </recommendedName>
</protein>
<evidence type="ECO:0000313" key="4">
    <source>
        <dbReference type="EMBL" id="KAF0733454.1"/>
    </source>
</evidence>
<evidence type="ECO:0000313" key="5">
    <source>
        <dbReference type="Proteomes" id="UP000481153"/>
    </source>
</evidence>
<proteinExistence type="predicted"/>
<evidence type="ECO:0000256" key="2">
    <source>
        <dbReference type="SAM" id="MobiDB-lite"/>
    </source>
</evidence>
<dbReference type="SMART" id="SM00360">
    <property type="entry name" value="RRM"/>
    <property type="match status" value="1"/>
</dbReference>
<dbReference type="OrthoDB" id="5970at2759"/>
<dbReference type="PANTHER" id="PTHR23147">
    <property type="entry name" value="SERINE/ARGININE RICH SPLICING FACTOR"/>
    <property type="match status" value="1"/>
</dbReference>
<feature type="region of interest" description="Disordered" evidence="2">
    <location>
        <begin position="1"/>
        <end position="23"/>
    </location>
</feature>
<dbReference type="GO" id="GO:0003723">
    <property type="term" value="F:RNA binding"/>
    <property type="evidence" value="ECO:0007669"/>
    <property type="project" value="UniProtKB-UniRule"/>
</dbReference>
<dbReference type="Gene3D" id="3.30.70.330">
    <property type="match status" value="1"/>
</dbReference>
<feature type="domain" description="RRM" evidence="3">
    <location>
        <begin position="33"/>
        <end position="109"/>
    </location>
</feature>
<reference evidence="4 5" key="1">
    <citation type="submission" date="2019-07" db="EMBL/GenBank/DDBJ databases">
        <title>Genomics analysis of Aphanomyces spp. identifies a new class of oomycete effector associated with host adaptation.</title>
        <authorList>
            <person name="Gaulin E."/>
        </authorList>
    </citation>
    <scope>NUCLEOTIDE SEQUENCE [LARGE SCALE GENOMIC DNA]</scope>
    <source>
        <strain evidence="4 5">ATCC 201684</strain>
    </source>
</reference>
<dbReference type="Proteomes" id="UP000481153">
    <property type="component" value="Unassembled WGS sequence"/>
</dbReference>
<dbReference type="EMBL" id="VJMJ01000122">
    <property type="protein sequence ID" value="KAF0733454.1"/>
    <property type="molecule type" value="Genomic_DNA"/>
</dbReference>
<dbReference type="AlphaFoldDB" id="A0A6G0X0T9"/>
<feature type="compositionally biased region" description="Basic residues" evidence="2">
    <location>
        <begin position="120"/>
        <end position="129"/>
    </location>
</feature>
<keyword evidence="1" id="KW-0694">RNA-binding</keyword>
<evidence type="ECO:0000256" key="1">
    <source>
        <dbReference type="PROSITE-ProRule" id="PRU00176"/>
    </source>
</evidence>
<feature type="compositionally biased region" description="Basic and acidic residues" evidence="2">
    <location>
        <begin position="130"/>
        <end position="153"/>
    </location>
</feature>
<feature type="compositionally biased region" description="Low complexity" evidence="2">
    <location>
        <begin position="13"/>
        <end position="23"/>
    </location>
</feature>